<dbReference type="PRINTS" id="PR00111">
    <property type="entry name" value="ABHYDROLASE"/>
</dbReference>
<feature type="domain" description="AB hydrolase-1" evidence="1">
    <location>
        <begin position="27"/>
        <end position="259"/>
    </location>
</feature>
<dbReference type="RefSeq" id="WP_390227389.1">
    <property type="nucleotide sequence ID" value="NZ_JBHSCN010000003.1"/>
</dbReference>
<dbReference type="PANTHER" id="PTHR43433:SF5">
    <property type="entry name" value="AB HYDROLASE-1 DOMAIN-CONTAINING PROTEIN"/>
    <property type="match status" value="1"/>
</dbReference>
<sequence>MTDAGATLTLPDGREAHWFDTGAVQAPVVVWHHGTPSDGRIYGVLREAAVARGIRVISVARPGYPGSTRRIGRTVADSARDVLAVLDAAGVERFAAVGSSGGGPHALALAAVAGERATGVATFASLAPYDDDPEWFEGMADPSALEAAVRGLEARTRHDDEAEFDPAVFSAADWAALQGDWAEMGADAQATGEAGNEGAVDDDRAFVTDWGVDVRQITASVLIVHGDEDRMVPAGHATRLLCLLPDATSWWFADDGHVSGLRALGSALDWLLEHDLSSPSRGPVAGP</sequence>
<reference evidence="3" key="1">
    <citation type="journal article" date="2019" name="Int. J. Syst. Evol. Microbiol.">
        <title>The Global Catalogue of Microorganisms (GCM) 10K type strain sequencing project: providing services to taxonomists for standard genome sequencing and annotation.</title>
        <authorList>
            <consortium name="The Broad Institute Genomics Platform"/>
            <consortium name="The Broad Institute Genome Sequencing Center for Infectious Disease"/>
            <person name="Wu L."/>
            <person name="Ma J."/>
        </authorList>
    </citation>
    <scope>NUCLEOTIDE SEQUENCE [LARGE SCALE GENOMIC DNA]</scope>
    <source>
        <strain evidence="3">CGMCC 1.10363</strain>
    </source>
</reference>
<comment type="caution">
    <text evidence="2">The sequence shown here is derived from an EMBL/GenBank/DDBJ whole genome shotgun (WGS) entry which is preliminary data.</text>
</comment>
<dbReference type="GO" id="GO:0016787">
    <property type="term" value="F:hydrolase activity"/>
    <property type="evidence" value="ECO:0007669"/>
    <property type="project" value="UniProtKB-KW"/>
</dbReference>
<proteinExistence type="predicted"/>
<dbReference type="SUPFAM" id="SSF53474">
    <property type="entry name" value="alpha/beta-Hydrolases"/>
    <property type="match status" value="1"/>
</dbReference>
<dbReference type="Gene3D" id="3.40.50.1820">
    <property type="entry name" value="alpha/beta hydrolase"/>
    <property type="match status" value="1"/>
</dbReference>
<dbReference type="InterPro" id="IPR000073">
    <property type="entry name" value="AB_hydrolase_1"/>
</dbReference>
<dbReference type="InterPro" id="IPR050471">
    <property type="entry name" value="AB_hydrolase"/>
</dbReference>
<dbReference type="Proteomes" id="UP001595900">
    <property type="component" value="Unassembled WGS sequence"/>
</dbReference>
<evidence type="ECO:0000313" key="3">
    <source>
        <dbReference type="Proteomes" id="UP001595900"/>
    </source>
</evidence>
<name>A0ABV8Q250_9MICO</name>
<gene>
    <name evidence="2" type="ORF">ACFOYW_04000</name>
</gene>
<organism evidence="2 3">
    <name type="scientific">Gryllotalpicola reticulitermitis</name>
    <dbReference type="NCBI Taxonomy" id="1184153"/>
    <lineage>
        <taxon>Bacteria</taxon>
        <taxon>Bacillati</taxon>
        <taxon>Actinomycetota</taxon>
        <taxon>Actinomycetes</taxon>
        <taxon>Micrococcales</taxon>
        <taxon>Microbacteriaceae</taxon>
        <taxon>Gryllotalpicola</taxon>
    </lineage>
</organism>
<accession>A0ABV8Q250</accession>
<dbReference type="Pfam" id="PF00561">
    <property type="entry name" value="Abhydrolase_1"/>
    <property type="match status" value="1"/>
</dbReference>
<evidence type="ECO:0000259" key="1">
    <source>
        <dbReference type="Pfam" id="PF00561"/>
    </source>
</evidence>
<keyword evidence="2" id="KW-0378">Hydrolase</keyword>
<evidence type="ECO:0000313" key="2">
    <source>
        <dbReference type="EMBL" id="MFC4242527.1"/>
    </source>
</evidence>
<dbReference type="PANTHER" id="PTHR43433">
    <property type="entry name" value="HYDROLASE, ALPHA/BETA FOLD FAMILY PROTEIN"/>
    <property type="match status" value="1"/>
</dbReference>
<dbReference type="InterPro" id="IPR029058">
    <property type="entry name" value="AB_hydrolase_fold"/>
</dbReference>
<protein>
    <submittedName>
        <fullName evidence="2">Alpha/beta fold hydrolase</fullName>
    </submittedName>
</protein>
<keyword evidence="3" id="KW-1185">Reference proteome</keyword>
<dbReference type="EMBL" id="JBHSCN010000003">
    <property type="protein sequence ID" value="MFC4242527.1"/>
    <property type="molecule type" value="Genomic_DNA"/>
</dbReference>